<comment type="caution">
    <text evidence="4">The sequence shown here is derived from an EMBL/GenBank/DDBJ whole genome shotgun (WGS) entry which is preliminary data.</text>
</comment>
<dbReference type="Pfam" id="PF01571">
    <property type="entry name" value="GCV_T"/>
    <property type="match status" value="1"/>
</dbReference>
<gene>
    <name evidence="4" type="ORF">A3F84_25000</name>
</gene>
<evidence type="ECO:0000259" key="3">
    <source>
        <dbReference type="Pfam" id="PF08669"/>
    </source>
</evidence>
<dbReference type="SUPFAM" id="SSF101790">
    <property type="entry name" value="Aminomethyltransferase beta-barrel domain"/>
    <property type="match status" value="1"/>
</dbReference>
<reference evidence="4 5" key="1">
    <citation type="journal article" date="2016" name="Nat. Commun.">
        <title>Thousands of microbial genomes shed light on interconnected biogeochemical processes in an aquifer system.</title>
        <authorList>
            <person name="Anantharaman K."/>
            <person name="Brown C.T."/>
            <person name="Hug L.A."/>
            <person name="Sharon I."/>
            <person name="Castelle C.J."/>
            <person name="Probst A.J."/>
            <person name="Thomas B.C."/>
            <person name="Singh A."/>
            <person name="Wilkins M.J."/>
            <person name="Karaoz U."/>
            <person name="Brodie E.L."/>
            <person name="Williams K.H."/>
            <person name="Hubbard S.S."/>
            <person name="Banfield J.F."/>
        </authorList>
    </citation>
    <scope>NUCLEOTIDE SEQUENCE [LARGE SCALE GENOMIC DNA]</scope>
    <source>
        <strain evidence="5">RIFCSPLOWO2_12_FULL_64_10</strain>
    </source>
</reference>
<dbReference type="Pfam" id="PF08669">
    <property type="entry name" value="GCV_T_C"/>
    <property type="match status" value="1"/>
</dbReference>
<evidence type="ECO:0000256" key="1">
    <source>
        <dbReference type="ARBA" id="ARBA00022946"/>
    </source>
</evidence>
<dbReference type="Proteomes" id="UP000178606">
    <property type="component" value="Unassembled WGS sequence"/>
</dbReference>
<dbReference type="SUPFAM" id="SSF103025">
    <property type="entry name" value="Folate-binding domain"/>
    <property type="match status" value="1"/>
</dbReference>
<dbReference type="InterPro" id="IPR017703">
    <property type="entry name" value="YgfZ/GCV_T_CS"/>
</dbReference>
<evidence type="ECO:0000313" key="5">
    <source>
        <dbReference type="Proteomes" id="UP000178606"/>
    </source>
</evidence>
<organism evidence="4 5">
    <name type="scientific">Handelsmanbacteria sp. (strain RIFCSPLOWO2_12_FULL_64_10)</name>
    <dbReference type="NCBI Taxonomy" id="1817868"/>
    <lineage>
        <taxon>Bacteria</taxon>
        <taxon>Candidatus Handelsmaniibacteriota</taxon>
    </lineage>
</organism>
<dbReference type="InterPro" id="IPR029043">
    <property type="entry name" value="GcvT/YgfZ_C"/>
</dbReference>
<accession>A0A1F6CVX8</accession>
<keyword evidence="1" id="KW-0809">Transit peptide</keyword>
<dbReference type="PIRSF" id="PIRSF006487">
    <property type="entry name" value="GcvT"/>
    <property type="match status" value="1"/>
</dbReference>
<dbReference type="NCBIfam" id="TIGR03317">
    <property type="entry name" value="ygfZ_signature"/>
    <property type="match status" value="1"/>
</dbReference>
<dbReference type="InterPro" id="IPR027266">
    <property type="entry name" value="TrmE/GcvT-like"/>
</dbReference>
<dbReference type="Gene3D" id="3.30.1360.120">
    <property type="entry name" value="Probable tRNA modification gtpase trme, domain 1"/>
    <property type="match status" value="1"/>
</dbReference>
<evidence type="ECO:0000259" key="2">
    <source>
        <dbReference type="Pfam" id="PF01571"/>
    </source>
</evidence>
<name>A0A1F6CVX8_HANXR</name>
<evidence type="ECO:0008006" key="6">
    <source>
        <dbReference type="Google" id="ProtNLM"/>
    </source>
</evidence>
<sequence>MLTAQGQTLADLKVYCRPDHLLLDVGPGLAEKVCATLNRYLISEDVDIQDVTEGLSLVAVCGPASPDALRFVTDVSGLAVYGSAMAGDVLVVRSDDTGEVGFLLFAPPAQVEGLWTGLCERGARSVGLTAFRVLRMEAGVPVYGVDIEEGATPIEASIGHAVSFDKGCYIGQEVIAKMTYRGKPRRHLVGFAVEGDTPPSAGDRVMRDGAEVGHVTSSLRSPSLGRVIAFGYVKRDMNQIGSRVEILSSGRTLGGEVVETPFYRRKMQSA</sequence>
<evidence type="ECO:0000313" key="4">
    <source>
        <dbReference type="EMBL" id="OGG53318.1"/>
    </source>
</evidence>
<feature type="domain" description="Aminomethyltransferase C-terminal" evidence="3">
    <location>
        <begin position="186"/>
        <end position="263"/>
    </location>
</feature>
<feature type="domain" description="GCVT N-terminal" evidence="2">
    <location>
        <begin position="1"/>
        <end position="166"/>
    </location>
</feature>
<dbReference type="InterPro" id="IPR006222">
    <property type="entry name" value="GCVT_N"/>
</dbReference>
<dbReference type="PANTHER" id="PTHR43757:SF2">
    <property type="entry name" value="AMINOMETHYLTRANSFERASE, MITOCHONDRIAL"/>
    <property type="match status" value="1"/>
</dbReference>
<protein>
    <recommendedName>
        <fullName evidence="6">Aminomethyltransferase folate-binding domain-containing protein</fullName>
    </recommendedName>
</protein>
<dbReference type="InterPro" id="IPR013977">
    <property type="entry name" value="GcvT_C"/>
</dbReference>
<proteinExistence type="predicted"/>
<dbReference type="InterPro" id="IPR028896">
    <property type="entry name" value="GcvT/YgfZ/DmdA"/>
</dbReference>
<dbReference type="AlphaFoldDB" id="A0A1F6CVX8"/>
<dbReference type="EMBL" id="MFKF01000123">
    <property type="protein sequence ID" value="OGG53318.1"/>
    <property type="molecule type" value="Genomic_DNA"/>
</dbReference>
<dbReference type="PANTHER" id="PTHR43757">
    <property type="entry name" value="AMINOMETHYLTRANSFERASE"/>
    <property type="match status" value="1"/>
</dbReference>